<dbReference type="Pfam" id="PF11751">
    <property type="entry name" value="PorP_SprF"/>
    <property type="match status" value="1"/>
</dbReference>
<sequence>MIINKLCGVSKLIYNIKFLFLMCFCCVSQVTFAQQGMQYTQYMYDGSLINPAYAGADEALSISLLHRNQWSGLEGAPQSQTFSAHSLFKRPQLGTGLFIHRESIGVHQNIQIATNLAYHLPVGYQKTLSFGIKAGVLNVRSDYQSLQNGNPDPTVNDEIFSGTDFNAGFGFYYKSEKLELGYSIPSIINKTVNVNDSITLDPINLNHLLFSQYHFPAGNNFVLSPGFLIKYFQGTPLSYDLNILTTYKGVLTAGVSYRKQESVDFLLRFNLSSQFQVAYAYDYPIGSVSRLSQASNEIMLRYIFKFKYNNVNSPQ</sequence>
<evidence type="ECO:0000256" key="1">
    <source>
        <dbReference type="SAM" id="SignalP"/>
    </source>
</evidence>
<evidence type="ECO:0000313" key="3">
    <source>
        <dbReference type="Proteomes" id="UP000008720"/>
    </source>
</evidence>
<feature type="chain" id="PRO_5003187188" evidence="1">
    <location>
        <begin position="34"/>
        <end position="315"/>
    </location>
</feature>
<dbReference type="InterPro" id="IPR019861">
    <property type="entry name" value="PorP/SprF_Bacteroidetes"/>
</dbReference>
<evidence type="ECO:0000313" key="2">
    <source>
        <dbReference type="EMBL" id="ADR20367.1"/>
    </source>
</evidence>
<dbReference type="Proteomes" id="UP000008720">
    <property type="component" value="Chromosome"/>
</dbReference>
<dbReference type="eggNOG" id="COG3064">
    <property type="taxonomic scope" value="Bacteria"/>
</dbReference>
<dbReference type="NCBIfam" id="TIGR03519">
    <property type="entry name" value="T9SS_PorP_fam"/>
    <property type="match status" value="1"/>
</dbReference>
<organism evidence="2 3">
    <name type="scientific">Marivirga tractuosa (strain ATCC 23168 / DSM 4126 / NBRC 15989 / NCIMB 1408 / VKM B-1430 / H-43)</name>
    <name type="common">Microscilla tractuosa</name>
    <name type="synonym">Flexibacter tractuosus</name>
    <dbReference type="NCBI Taxonomy" id="643867"/>
    <lineage>
        <taxon>Bacteria</taxon>
        <taxon>Pseudomonadati</taxon>
        <taxon>Bacteroidota</taxon>
        <taxon>Cytophagia</taxon>
        <taxon>Cytophagales</taxon>
        <taxon>Marivirgaceae</taxon>
        <taxon>Marivirga</taxon>
    </lineage>
</organism>
<reference evidence="2 3" key="1">
    <citation type="journal article" date="2011" name="Stand. Genomic Sci.">
        <title>Complete genome sequence of Marivirga tractuosa type strain (H-43).</title>
        <authorList>
            <person name="Pagani I."/>
            <person name="Chertkov O."/>
            <person name="Lapidus A."/>
            <person name="Lucas S."/>
            <person name="Del Rio T.G."/>
            <person name="Tice H."/>
            <person name="Copeland A."/>
            <person name="Cheng J.F."/>
            <person name="Nolan M."/>
            <person name="Saunders E."/>
            <person name="Pitluck S."/>
            <person name="Held B."/>
            <person name="Goodwin L."/>
            <person name="Liolios K."/>
            <person name="Ovchinikova G."/>
            <person name="Ivanova N."/>
            <person name="Mavromatis K."/>
            <person name="Pati A."/>
            <person name="Chen A."/>
            <person name="Palaniappan K."/>
            <person name="Land M."/>
            <person name="Hauser L."/>
            <person name="Jeffries C.D."/>
            <person name="Detter J.C."/>
            <person name="Han C."/>
            <person name="Tapia R."/>
            <person name="Ngatchou-Djao O.D."/>
            <person name="Rohde M."/>
            <person name="Goker M."/>
            <person name="Spring S."/>
            <person name="Sikorski J."/>
            <person name="Woyke T."/>
            <person name="Bristow J."/>
            <person name="Eisen J.A."/>
            <person name="Markowitz V."/>
            <person name="Hugenholtz P."/>
            <person name="Klenk H.P."/>
            <person name="Kyrpides N.C."/>
        </authorList>
    </citation>
    <scope>NUCLEOTIDE SEQUENCE [LARGE SCALE GENOMIC DNA]</scope>
    <source>
        <strain evidence="3">ATCC 23168 / DSM 4126 / NBRC 15989 / NCIMB 1408 / VKM B-1430 / H-43</strain>
    </source>
</reference>
<keyword evidence="3" id="KW-1185">Reference proteome</keyword>
<dbReference type="STRING" id="643867.Ftrac_0360"/>
<dbReference type="KEGG" id="mtt:Ftrac_0360"/>
<keyword evidence="1" id="KW-0732">Signal</keyword>
<dbReference type="AlphaFoldDB" id="E4TMR9"/>
<name>E4TMR9_MARTH</name>
<gene>
    <name evidence="2" type="ordered locus">Ftrac_0360</name>
</gene>
<proteinExistence type="predicted"/>
<feature type="signal peptide" evidence="1">
    <location>
        <begin position="1"/>
        <end position="33"/>
    </location>
</feature>
<dbReference type="EMBL" id="CP002349">
    <property type="protein sequence ID" value="ADR20367.1"/>
    <property type="molecule type" value="Genomic_DNA"/>
</dbReference>
<dbReference type="HOGENOM" id="CLU_068235_0_1_10"/>
<protein>
    <submittedName>
        <fullName evidence="2">Membrane protein</fullName>
    </submittedName>
</protein>
<accession>E4TMR9</accession>